<feature type="transmembrane region" description="Helical" evidence="6">
    <location>
        <begin position="57"/>
        <end position="79"/>
    </location>
</feature>
<dbReference type="AlphaFoldDB" id="M3XKS5"/>
<dbReference type="HOGENOM" id="CLU_055524_4_1_1"/>
<dbReference type="InParanoid" id="M3XKS5"/>
<comment type="similarity">
    <text evidence="2 6">Belongs to the tetraspanin (TM4SF) family.</text>
</comment>
<evidence type="ECO:0000256" key="3">
    <source>
        <dbReference type="ARBA" id="ARBA00022692"/>
    </source>
</evidence>
<dbReference type="OMA" id="WLTENIY"/>
<protein>
    <recommendedName>
        <fullName evidence="6">Tetraspanin</fullName>
    </recommendedName>
</protein>
<dbReference type="InterPro" id="IPR018499">
    <property type="entry name" value="Tetraspanin/Peripherin"/>
</dbReference>
<dbReference type="eggNOG" id="KOG3882">
    <property type="taxonomic scope" value="Eukaryota"/>
</dbReference>
<dbReference type="PANTHER" id="PTHR19282:SF263">
    <property type="entry name" value="LEUKOCYTE ANTIGEN CD37"/>
    <property type="match status" value="1"/>
</dbReference>
<dbReference type="PIRSF" id="PIRSF002419">
    <property type="entry name" value="Tetraspanin"/>
    <property type="match status" value="1"/>
</dbReference>
<dbReference type="EMBL" id="AFYH01076277">
    <property type="status" value="NOT_ANNOTATED_CDS"/>
    <property type="molecule type" value="Genomic_DNA"/>
</dbReference>
<name>M3XKS5_LATCH</name>
<evidence type="ECO:0000256" key="2">
    <source>
        <dbReference type="ARBA" id="ARBA00006840"/>
    </source>
</evidence>
<keyword evidence="3 6" id="KW-0812">Transmembrane</keyword>
<reference evidence="7" key="3">
    <citation type="submission" date="2025-09" db="UniProtKB">
        <authorList>
            <consortium name="Ensembl"/>
        </authorList>
    </citation>
    <scope>IDENTIFICATION</scope>
</reference>
<gene>
    <name evidence="7" type="primary">LOC102352766</name>
</gene>
<dbReference type="EMBL" id="AFYH01076280">
    <property type="status" value="NOT_ANNOTATED_CDS"/>
    <property type="molecule type" value="Genomic_DNA"/>
</dbReference>
<dbReference type="InterPro" id="IPR008952">
    <property type="entry name" value="Tetraspanin_EC2_sf"/>
</dbReference>
<feature type="transmembrane region" description="Helical" evidence="6">
    <location>
        <begin position="86"/>
        <end position="108"/>
    </location>
</feature>
<evidence type="ECO:0000256" key="4">
    <source>
        <dbReference type="ARBA" id="ARBA00022989"/>
    </source>
</evidence>
<keyword evidence="8" id="KW-1185">Reference proteome</keyword>
<dbReference type="Pfam" id="PF00335">
    <property type="entry name" value="Tetraspanin"/>
    <property type="match status" value="1"/>
</dbReference>
<organism evidence="7 8">
    <name type="scientific">Latimeria chalumnae</name>
    <name type="common">Coelacanth</name>
    <dbReference type="NCBI Taxonomy" id="7897"/>
    <lineage>
        <taxon>Eukaryota</taxon>
        <taxon>Metazoa</taxon>
        <taxon>Chordata</taxon>
        <taxon>Craniata</taxon>
        <taxon>Vertebrata</taxon>
        <taxon>Euteleostomi</taxon>
        <taxon>Coelacanthiformes</taxon>
        <taxon>Coelacanthidae</taxon>
        <taxon>Latimeria</taxon>
    </lineage>
</organism>
<keyword evidence="4 6" id="KW-1133">Transmembrane helix</keyword>
<dbReference type="Gene3D" id="1.10.1450.10">
    <property type="entry name" value="Tetraspanin"/>
    <property type="match status" value="1"/>
</dbReference>
<accession>M3XKS5</accession>
<dbReference type="InterPro" id="IPR000301">
    <property type="entry name" value="Tetraspanin_animals"/>
</dbReference>
<evidence type="ECO:0000313" key="8">
    <source>
        <dbReference type="Proteomes" id="UP000008672"/>
    </source>
</evidence>
<sequence length="270" mass="30075">MESQGCLNLTRYFLFLFNLIFFILGAILLAFGVWILFDKSSFISTLGTPNLALKLCSYGLSGVGIFTMMMGFLGCLGALQQTKWLLGCYFVCLFLLFGAQVVVGVLIYTQRSSLREFVSTYVNELITNYNTEDGYEAREETWDFVQIQFQCCGWKSPVDWEKNEVLKANGTQMHPCSCLSKNQTLLEANQTASSVTRPTITKGFCVVPEVTPKGCVNEVQDWLTENIYGILLVSLVVGLVETVVSFLSASIIWNELQGTGLSRVSVISEE</sequence>
<dbReference type="EMBL" id="AFYH01076279">
    <property type="status" value="NOT_ANNOTATED_CDS"/>
    <property type="molecule type" value="Genomic_DNA"/>
</dbReference>
<dbReference type="EMBL" id="AFYH01076278">
    <property type="status" value="NOT_ANNOTATED_CDS"/>
    <property type="molecule type" value="Genomic_DNA"/>
</dbReference>
<dbReference type="SUPFAM" id="SSF48652">
    <property type="entry name" value="Tetraspanin"/>
    <property type="match status" value="1"/>
</dbReference>
<evidence type="ECO:0000256" key="1">
    <source>
        <dbReference type="ARBA" id="ARBA00004141"/>
    </source>
</evidence>
<dbReference type="EMBL" id="AFYH01076282">
    <property type="status" value="NOT_ANNOTATED_CDS"/>
    <property type="molecule type" value="Genomic_DNA"/>
</dbReference>
<dbReference type="Bgee" id="ENSLACG00000007841">
    <property type="expression patterns" value="Expressed in pelvic fin"/>
</dbReference>
<dbReference type="STRING" id="7897.ENSLACP00000023331"/>
<dbReference type="PANTHER" id="PTHR19282">
    <property type="entry name" value="TETRASPANIN"/>
    <property type="match status" value="1"/>
</dbReference>
<dbReference type="GeneTree" id="ENSGT00940000161485"/>
<evidence type="ECO:0000256" key="6">
    <source>
        <dbReference type="RuleBase" id="RU361218"/>
    </source>
</evidence>
<dbReference type="GO" id="GO:0005886">
    <property type="term" value="C:plasma membrane"/>
    <property type="evidence" value="ECO:0007669"/>
    <property type="project" value="TreeGrafter"/>
</dbReference>
<evidence type="ECO:0000313" key="7">
    <source>
        <dbReference type="Ensembl" id="ENSLACP00000023331.1"/>
    </source>
</evidence>
<dbReference type="OrthoDB" id="438211at2759"/>
<keyword evidence="5 6" id="KW-0472">Membrane</keyword>
<evidence type="ECO:0000256" key="5">
    <source>
        <dbReference type="ARBA" id="ARBA00023136"/>
    </source>
</evidence>
<comment type="subcellular location">
    <subcellularLocation>
        <location evidence="1 6">Membrane</location>
        <topology evidence="1 6">Multi-pass membrane protein</topology>
    </subcellularLocation>
</comment>
<comment type="caution">
    <text evidence="6">Lacks conserved residue(s) required for the propagation of feature annotation.</text>
</comment>
<reference evidence="8" key="1">
    <citation type="submission" date="2011-08" db="EMBL/GenBank/DDBJ databases">
        <title>The draft genome of Latimeria chalumnae.</title>
        <authorList>
            <person name="Di Palma F."/>
            <person name="Alfoldi J."/>
            <person name="Johnson J."/>
            <person name="Berlin A."/>
            <person name="Gnerre S."/>
            <person name="Jaffe D."/>
            <person name="MacCallum I."/>
            <person name="Young S."/>
            <person name="Walker B.J."/>
            <person name="Lander E."/>
            <person name="Lindblad-Toh K."/>
        </authorList>
    </citation>
    <scope>NUCLEOTIDE SEQUENCE [LARGE SCALE GENOMIC DNA]</scope>
    <source>
        <strain evidence="8">Wild caught</strain>
    </source>
</reference>
<reference evidence="7" key="2">
    <citation type="submission" date="2025-08" db="UniProtKB">
        <authorList>
            <consortium name="Ensembl"/>
        </authorList>
    </citation>
    <scope>IDENTIFICATION</scope>
</reference>
<proteinExistence type="inferred from homology"/>
<feature type="transmembrane region" description="Helical" evidence="6">
    <location>
        <begin position="12"/>
        <end position="37"/>
    </location>
</feature>
<dbReference type="EMBL" id="AFYH01076276">
    <property type="status" value="NOT_ANNOTATED_CDS"/>
    <property type="molecule type" value="Genomic_DNA"/>
</dbReference>
<dbReference type="Ensembl" id="ENSLACT00000025742.1">
    <property type="protein sequence ID" value="ENSLACP00000023331.1"/>
    <property type="gene ID" value="ENSLACG00000007841.2"/>
</dbReference>
<dbReference type="PRINTS" id="PR00259">
    <property type="entry name" value="TMFOUR"/>
</dbReference>
<dbReference type="Proteomes" id="UP000008672">
    <property type="component" value="Unassembled WGS sequence"/>
</dbReference>
<dbReference type="EMBL" id="AFYH01076281">
    <property type="status" value="NOT_ANNOTATED_CDS"/>
    <property type="molecule type" value="Genomic_DNA"/>
</dbReference>